<dbReference type="PANTHER" id="PTHR43884">
    <property type="entry name" value="ACYL-COA DEHYDROGENASE"/>
    <property type="match status" value="1"/>
</dbReference>
<evidence type="ECO:0000313" key="10">
    <source>
        <dbReference type="Proteomes" id="UP000185151"/>
    </source>
</evidence>
<dbReference type="GO" id="GO:0050660">
    <property type="term" value="F:flavin adenine dinucleotide binding"/>
    <property type="evidence" value="ECO:0007669"/>
    <property type="project" value="InterPro"/>
</dbReference>
<dbReference type="Gene3D" id="1.20.140.10">
    <property type="entry name" value="Butyryl-CoA Dehydrogenase, subunit A, domain 3"/>
    <property type="match status" value="1"/>
</dbReference>
<dbReference type="InterPro" id="IPR036250">
    <property type="entry name" value="AcylCo_DH-like_C"/>
</dbReference>
<keyword evidence="3" id="KW-0285">Flavoprotein</keyword>
<dbReference type="InterPro" id="IPR009100">
    <property type="entry name" value="AcylCoA_DH/oxidase_NM_dom_sf"/>
</dbReference>
<keyword evidence="5" id="KW-0560">Oxidoreductase</keyword>
<gene>
    <name evidence="7" type="ORF">SAMN05444165_3115</name>
    <name evidence="8" type="ORF">SAMN05444168_5540</name>
</gene>
<protein>
    <submittedName>
        <fullName evidence="7">Acyl-CoA dehydrogenase, C-terminal domain</fullName>
    </submittedName>
</protein>
<sequence>MNDIFADSFDRLLAGECPASTVRQIESGESFSGLWEALTESAFADLLVPESAGGAGLSLLDASPLIAACGRYALPVPLAYTMLVRALLDRKNLETLAGPVTIAASAVRHTGDVFHCDNVPFGHVSEWIMVEESGLCQLWSLEAADVESDGIEGSLDASATWSKRPRSIPLFCNGTRMSGAAVTALLISGALEKVLEMTISHANERSQFGRPIGKFQAIQQQVSVLAELTFAARMASRLACSPSSATPIASGVAIAKAYASQAAATAASIAHAVHGAIGITAEHDLNLYTRRLHAWRRAFGAETAWYAEIGAAWLGGNDSALDFVRNAIPPSASYADSTSEL</sequence>
<dbReference type="EMBL" id="FSRU01000001">
    <property type="protein sequence ID" value="SIO42992.1"/>
    <property type="molecule type" value="Genomic_DNA"/>
</dbReference>
<reference evidence="9 10" key="1">
    <citation type="submission" date="2016-11" db="EMBL/GenBank/DDBJ databases">
        <authorList>
            <person name="Jaros S."/>
            <person name="Januszkiewicz K."/>
            <person name="Wedrychowicz H."/>
        </authorList>
    </citation>
    <scope>NUCLEOTIDE SEQUENCE [LARGE SCALE GENOMIC DNA]</scope>
    <source>
        <strain evidence="8 9">GAS86</strain>
        <strain evidence="7 10">GAS95</strain>
    </source>
</reference>
<dbReference type="Proteomes" id="UP000185151">
    <property type="component" value="Unassembled WGS sequence"/>
</dbReference>
<dbReference type="Pfam" id="PF00441">
    <property type="entry name" value="Acyl-CoA_dh_1"/>
    <property type="match status" value="1"/>
</dbReference>
<dbReference type="InterPro" id="IPR009075">
    <property type="entry name" value="AcylCo_DH/oxidase_C"/>
</dbReference>
<comment type="cofactor">
    <cofactor evidence="1">
        <name>FAD</name>
        <dbReference type="ChEBI" id="CHEBI:57692"/>
    </cofactor>
</comment>
<evidence type="ECO:0000256" key="3">
    <source>
        <dbReference type="ARBA" id="ARBA00022630"/>
    </source>
</evidence>
<dbReference type="Gene3D" id="1.10.540.10">
    <property type="entry name" value="Acyl-CoA dehydrogenase/oxidase, N-terminal domain"/>
    <property type="match status" value="1"/>
</dbReference>
<organism evidence="7 10">
    <name type="scientific">Paraburkholderia phenazinium</name>
    <dbReference type="NCBI Taxonomy" id="60549"/>
    <lineage>
        <taxon>Bacteria</taxon>
        <taxon>Pseudomonadati</taxon>
        <taxon>Pseudomonadota</taxon>
        <taxon>Betaproteobacteria</taxon>
        <taxon>Burkholderiales</taxon>
        <taxon>Burkholderiaceae</taxon>
        <taxon>Paraburkholderia</taxon>
    </lineage>
</organism>
<dbReference type="PANTHER" id="PTHR43884:SF20">
    <property type="entry name" value="ACYL-COA DEHYDROGENASE FADE28"/>
    <property type="match status" value="1"/>
</dbReference>
<feature type="domain" description="Acyl-CoA dehydrogenase/oxidase C-terminal" evidence="6">
    <location>
        <begin position="181"/>
        <end position="301"/>
    </location>
</feature>
<keyword evidence="10" id="KW-1185">Reference proteome</keyword>
<name>A0A1N6JF66_9BURK</name>
<evidence type="ECO:0000313" key="8">
    <source>
        <dbReference type="EMBL" id="SIO49690.1"/>
    </source>
</evidence>
<evidence type="ECO:0000256" key="2">
    <source>
        <dbReference type="ARBA" id="ARBA00009347"/>
    </source>
</evidence>
<evidence type="ECO:0000256" key="1">
    <source>
        <dbReference type="ARBA" id="ARBA00001974"/>
    </source>
</evidence>
<proteinExistence type="inferred from homology"/>
<dbReference type="SUPFAM" id="SSF56645">
    <property type="entry name" value="Acyl-CoA dehydrogenase NM domain-like"/>
    <property type="match status" value="1"/>
</dbReference>
<keyword evidence="4" id="KW-0274">FAD</keyword>
<dbReference type="SUPFAM" id="SSF47203">
    <property type="entry name" value="Acyl-CoA dehydrogenase C-terminal domain-like"/>
    <property type="match status" value="1"/>
</dbReference>
<accession>A0A1N6JF66</accession>
<dbReference type="RefSeq" id="WP_074267506.1">
    <property type="nucleotide sequence ID" value="NZ_FSRM01000002.1"/>
</dbReference>
<dbReference type="Proteomes" id="UP000184693">
    <property type="component" value="Unassembled WGS sequence"/>
</dbReference>
<dbReference type="OrthoDB" id="2450120at2"/>
<evidence type="ECO:0000256" key="5">
    <source>
        <dbReference type="ARBA" id="ARBA00023002"/>
    </source>
</evidence>
<evidence type="ECO:0000256" key="4">
    <source>
        <dbReference type="ARBA" id="ARBA00022827"/>
    </source>
</evidence>
<evidence type="ECO:0000313" key="7">
    <source>
        <dbReference type="EMBL" id="SIO42992.1"/>
    </source>
</evidence>
<dbReference type="GO" id="GO:0003995">
    <property type="term" value="F:acyl-CoA dehydrogenase activity"/>
    <property type="evidence" value="ECO:0007669"/>
    <property type="project" value="TreeGrafter"/>
</dbReference>
<comment type="similarity">
    <text evidence="2">Belongs to the acyl-CoA dehydrogenase family.</text>
</comment>
<evidence type="ECO:0000259" key="6">
    <source>
        <dbReference type="Pfam" id="PF00441"/>
    </source>
</evidence>
<evidence type="ECO:0000313" key="9">
    <source>
        <dbReference type="Proteomes" id="UP000184693"/>
    </source>
</evidence>
<dbReference type="AlphaFoldDB" id="A0A1N6JF66"/>
<dbReference type="EMBL" id="FSRM01000002">
    <property type="protein sequence ID" value="SIO49690.1"/>
    <property type="molecule type" value="Genomic_DNA"/>
</dbReference>
<dbReference type="InterPro" id="IPR037069">
    <property type="entry name" value="AcylCoA_DH/ox_N_sf"/>
</dbReference>